<dbReference type="InterPro" id="IPR036249">
    <property type="entry name" value="Thioredoxin-like_sf"/>
</dbReference>
<dbReference type="SUPFAM" id="SSF52833">
    <property type="entry name" value="Thioredoxin-like"/>
    <property type="match status" value="1"/>
</dbReference>
<evidence type="ECO:0000259" key="3">
    <source>
        <dbReference type="PROSITE" id="PS51352"/>
    </source>
</evidence>
<feature type="chain" id="PRO_5020512622" evidence="2">
    <location>
        <begin position="19"/>
        <end position="145"/>
    </location>
</feature>
<proteinExistence type="predicted"/>
<dbReference type="EMBL" id="SGIU01000001">
    <property type="protein sequence ID" value="TAI49473.1"/>
    <property type="molecule type" value="Genomic_DNA"/>
</dbReference>
<keyword evidence="5" id="KW-1185">Reference proteome</keyword>
<evidence type="ECO:0000256" key="1">
    <source>
        <dbReference type="ARBA" id="ARBA00022729"/>
    </source>
</evidence>
<dbReference type="InterPro" id="IPR013766">
    <property type="entry name" value="Thioredoxin_domain"/>
</dbReference>
<dbReference type="Pfam" id="PF13899">
    <property type="entry name" value="Thioredoxin_7"/>
    <property type="match status" value="1"/>
</dbReference>
<organism evidence="4 5">
    <name type="scientific">Flagellimonas allohymeniacidonis</name>
    <dbReference type="NCBI Taxonomy" id="2517819"/>
    <lineage>
        <taxon>Bacteria</taxon>
        <taxon>Pseudomonadati</taxon>
        <taxon>Bacteroidota</taxon>
        <taxon>Flavobacteriia</taxon>
        <taxon>Flavobacteriales</taxon>
        <taxon>Flavobacteriaceae</taxon>
        <taxon>Flagellimonas</taxon>
    </lineage>
</organism>
<dbReference type="OrthoDB" id="981626at2"/>
<dbReference type="RefSeq" id="WP_130611429.1">
    <property type="nucleotide sequence ID" value="NZ_SGIU01000001.1"/>
</dbReference>
<sequence length="145" mass="16509">MKSIALVFFFLLSGMVQAQLWQDNFEDALANANAEEKPIVVVFSGSDWCGPCIRFKKRILDSEDFKNYASENFVLYNADFPRKKKNQLPTDKLNANKSLAEKFNPRGFFPLVVVLDQQESLLGKTGFDTKKSPQEYISLLNGFVK</sequence>
<gene>
    <name evidence="4" type="ORF">EW142_06635</name>
</gene>
<dbReference type="Proteomes" id="UP000291981">
    <property type="component" value="Unassembled WGS sequence"/>
</dbReference>
<dbReference type="PROSITE" id="PS51352">
    <property type="entry name" value="THIOREDOXIN_2"/>
    <property type="match status" value="1"/>
</dbReference>
<evidence type="ECO:0000256" key="2">
    <source>
        <dbReference type="SAM" id="SignalP"/>
    </source>
</evidence>
<comment type="caution">
    <text evidence="4">The sequence shown here is derived from an EMBL/GenBank/DDBJ whole genome shotgun (WGS) entry which is preliminary data.</text>
</comment>
<feature type="domain" description="Thioredoxin" evidence="3">
    <location>
        <begin position="1"/>
        <end position="145"/>
    </location>
</feature>
<feature type="signal peptide" evidence="2">
    <location>
        <begin position="1"/>
        <end position="18"/>
    </location>
</feature>
<dbReference type="Gene3D" id="3.40.30.10">
    <property type="entry name" value="Glutaredoxin"/>
    <property type="match status" value="1"/>
</dbReference>
<evidence type="ECO:0000313" key="4">
    <source>
        <dbReference type="EMBL" id="TAI49473.1"/>
    </source>
</evidence>
<evidence type="ECO:0000313" key="5">
    <source>
        <dbReference type="Proteomes" id="UP000291981"/>
    </source>
</evidence>
<keyword evidence="1 2" id="KW-0732">Signal</keyword>
<dbReference type="PANTHER" id="PTHR15337">
    <property type="entry name" value="ANTERIOR GRADIENT PROTEIN-RELATED"/>
    <property type="match status" value="1"/>
</dbReference>
<reference evidence="4 5" key="1">
    <citation type="submission" date="2019-02" db="EMBL/GenBank/DDBJ databases">
        <title>Draft genome sequence of Muricauda sp. 176CP4-71.</title>
        <authorList>
            <person name="Park J.-S."/>
        </authorList>
    </citation>
    <scope>NUCLEOTIDE SEQUENCE [LARGE SCALE GENOMIC DNA]</scope>
    <source>
        <strain evidence="4 5">176CP4-71</strain>
    </source>
</reference>
<dbReference type="AlphaFoldDB" id="A0A4Q8QKY5"/>
<dbReference type="InterPro" id="IPR051099">
    <property type="entry name" value="AGR/TXD"/>
</dbReference>
<accession>A0A4Q8QKY5</accession>
<dbReference type="PANTHER" id="PTHR15337:SF11">
    <property type="entry name" value="THIOREDOXIN DOMAIN-CONTAINING PROTEIN"/>
    <property type="match status" value="1"/>
</dbReference>
<protein>
    <submittedName>
        <fullName evidence="4">Thioredoxin family protein</fullName>
    </submittedName>
</protein>
<name>A0A4Q8QKY5_9FLAO</name>